<feature type="compositionally biased region" description="Basic and acidic residues" evidence="1">
    <location>
        <begin position="202"/>
        <end position="211"/>
    </location>
</feature>
<dbReference type="EMBL" id="JAADJZ010000011">
    <property type="protein sequence ID" value="KAF2871651.1"/>
    <property type="molecule type" value="Genomic_DNA"/>
</dbReference>
<feature type="region of interest" description="Disordered" evidence="1">
    <location>
        <begin position="381"/>
        <end position="438"/>
    </location>
</feature>
<name>A0A7C8I9R4_9PLEO</name>
<proteinExistence type="predicted"/>
<feature type="region of interest" description="Disordered" evidence="1">
    <location>
        <begin position="451"/>
        <end position="680"/>
    </location>
</feature>
<evidence type="ECO:0000313" key="2">
    <source>
        <dbReference type="EMBL" id="KAF2871651.1"/>
    </source>
</evidence>
<feature type="compositionally biased region" description="Acidic residues" evidence="1">
    <location>
        <begin position="391"/>
        <end position="411"/>
    </location>
</feature>
<feature type="compositionally biased region" description="Basic and acidic residues" evidence="1">
    <location>
        <begin position="49"/>
        <end position="60"/>
    </location>
</feature>
<gene>
    <name evidence="2" type="ORF">BDV95DRAFT_607070</name>
</gene>
<feature type="compositionally biased region" description="Basic and acidic residues" evidence="1">
    <location>
        <begin position="671"/>
        <end position="680"/>
    </location>
</feature>
<protein>
    <submittedName>
        <fullName evidence="2">Uncharacterized protein</fullName>
    </submittedName>
</protein>
<feature type="compositionally biased region" description="Gly residues" evidence="1">
    <location>
        <begin position="656"/>
        <end position="670"/>
    </location>
</feature>
<feature type="region of interest" description="Disordered" evidence="1">
    <location>
        <begin position="26"/>
        <end position="112"/>
    </location>
</feature>
<organism evidence="2 3">
    <name type="scientific">Massariosphaeria phaeospora</name>
    <dbReference type="NCBI Taxonomy" id="100035"/>
    <lineage>
        <taxon>Eukaryota</taxon>
        <taxon>Fungi</taxon>
        <taxon>Dikarya</taxon>
        <taxon>Ascomycota</taxon>
        <taxon>Pezizomycotina</taxon>
        <taxon>Dothideomycetes</taxon>
        <taxon>Pleosporomycetidae</taxon>
        <taxon>Pleosporales</taxon>
        <taxon>Pleosporales incertae sedis</taxon>
        <taxon>Massariosphaeria</taxon>
    </lineage>
</organism>
<feature type="compositionally biased region" description="Low complexity" evidence="1">
    <location>
        <begin position="558"/>
        <end position="570"/>
    </location>
</feature>
<dbReference type="Proteomes" id="UP000481861">
    <property type="component" value="Unassembled WGS sequence"/>
</dbReference>
<accession>A0A7C8I9R4</accession>
<feature type="compositionally biased region" description="Low complexity" evidence="1">
    <location>
        <begin position="630"/>
        <end position="647"/>
    </location>
</feature>
<feature type="compositionally biased region" description="Basic and acidic residues" evidence="1">
    <location>
        <begin position="240"/>
        <end position="258"/>
    </location>
</feature>
<feature type="compositionally biased region" description="Polar residues" evidence="1">
    <location>
        <begin position="493"/>
        <end position="508"/>
    </location>
</feature>
<sequence length="680" mass="71567">MSQAASGMEPVLSTSTTYFHYPHAQRPAYKSSTAPHSKLNTGVTPNPNAHHEQEREREPLQDSIISSKHPDSEKEHSQRPVPQPEPATPDTHNILRQANVPSVVEPSSLSRRPSLYRAITSLRNRSARRMSSSVSSTGTSRPLLGAASQGRDHDSESESESESPGQNPGDVGVRALVSISSSGSDGKPPSVFELLYRSTSKSSRDPSDAAQKHNHVRKPMMLQERKGAGKAATSTGMRSDGARGDGARLPARTEKEESGIPSIWMGCETEAEVAKCKRSSPRTNHVGERSGFRTGLKTQDRAEHGGPSAPAERQSPPQARPANTLDDGRYHALTTDLRVFLVPYHLKPSEVPGNRLFLYAIPEGAETGVSLLEVVRGEGAAQVSGLGAADVDVETETEGELEVEEETETETGTETGTHRRQREPAELSPTPAAAAPSRQAGKMYSLHNLTSTLDLRGPSAAGSTRRRRLGSGNQDAMPPPPHRRPEAPKKKPSWNQPATTPRQHFQTKSPSASSFSSPSSSAPPATPRSPSSSSSASSSTPTLMPSPPNDSPPPRSSSPPQTTPGTPFHPGFGGSRIASTGSASGKGKMAVSDEAPSSSPLPGPLDFDMLTESLLRARARRDGGAGAGAGARSNSTASASAAVGSRLSRLRYRRLGNGGADGGGGGSRGSGKGDGDGFEQ</sequence>
<reference evidence="2 3" key="1">
    <citation type="submission" date="2020-01" db="EMBL/GenBank/DDBJ databases">
        <authorList>
            <consortium name="DOE Joint Genome Institute"/>
            <person name="Haridas S."/>
            <person name="Albert R."/>
            <person name="Binder M."/>
            <person name="Bloem J."/>
            <person name="Labutti K."/>
            <person name="Salamov A."/>
            <person name="Andreopoulos B."/>
            <person name="Baker S.E."/>
            <person name="Barry K."/>
            <person name="Bills G."/>
            <person name="Bluhm B.H."/>
            <person name="Cannon C."/>
            <person name="Castanera R."/>
            <person name="Culley D.E."/>
            <person name="Daum C."/>
            <person name="Ezra D."/>
            <person name="Gonzalez J.B."/>
            <person name="Henrissat B."/>
            <person name="Kuo A."/>
            <person name="Liang C."/>
            <person name="Lipzen A."/>
            <person name="Lutzoni F."/>
            <person name="Magnuson J."/>
            <person name="Mondo S."/>
            <person name="Nolan M."/>
            <person name="Ohm R."/>
            <person name="Pangilinan J."/>
            <person name="Park H.-J.H."/>
            <person name="Ramirez L."/>
            <person name="Alfaro M."/>
            <person name="Sun H."/>
            <person name="Tritt A."/>
            <person name="Yoshinaga Y."/>
            <person name="Zwiers L.-H.L."/>
            <person name="Turgeon B.G."/>
            <person name="Goodwin S.B."/>
            <person name="Spatafora J.W."/>
            <person name="Crous P.W."/>
            <person name="Grigoriev I.V."/>
        </authorList>
    </citation>
    <scope>NUCLEOTIDE SEQUENCE [LARGE SCALE GENOMIC DNA]</scope>
    <source>
        <strain evidence="2 3">CBS 611.86</strain>
    </source>
</reference>
<keyword evidence="3" id="KW-1185">Reference proteome</keyword>
<feature type="compositionally biased region" description="Low complexity" evidence="1">
    <location>
        <begin position="509"/>
        <end position="543"/>
    </location>
</feature>
<comment type="caution">
    <text evidence="2">The sequence shown here is derived from an EMBL/GenBank/DDBJ whole genome shotgun (WGS) entry which is preliminary data.</text>
</comment>
<feature type="compositionally biased region" description="Basic and acidic residues" evidence="1">
    <location>
        <begin position="68"/>
        <end position="78"/>
    </location>
</feature>
<evidence type="ECO:0000256" key="1">
    <source>
        <dbReference type="SAM" id="MobiDB-lite"/>
    </source>
</evidence>
<feature type="compositionally biased region" description="Low complexity" evidence="1">
    <location>
        <begin position="125"/>
        <end position="141"/>
    </location>
</feature>
<feature type="compositionally biased region" description="Low complexity" evidence="1">
    <location>
        <begin position="100"/>
        <end position="112"/>
    </location>
</feature>
<feature type="compositionally biased region" description="Polar residues" evidence="1">
    <location>
        <begin position="30"/>
        <end position="47"/>
    </location>
</feature>
<dbReference type="AlphaFoldDB" id="A0A7C8I9R4"/>
<feature type="compositionally biased region" description="Pro residues" evidence="1">
    <location>
        <begin position="544"/>
        <end position="557"/>
    </location>
</feature>
<feature type="region of interest" description="Disordered" evidence="1">
    <location>
        <begin position="125"/>
        <end position="327"/>
    </location>
</feature>
<evidence type="ECO:0000313" key="3">
    <source>
        <dbReference type="Proteomes" id="UP000481861"/>
    </source>
</evidence>